<gene>
    <name evidence="2" type="ORF">AAFF_G00051920</name>
</gene>
<accession>A0AAD7T5S3</accession>
<organism evidence="2 3">
    <name type="scientific">Aldrovandia affinis</name>
    <dbReference type="NCBI Taxonomy" id="143900"/>
    <lineage>
        <taxon>Eukaryota</taxon>
        <taxon>Metazoa</taxon>
        <taxon>Chordata</taxon>
        <taxon>Craniata</taxon>
        <taxon>Vertebrata</taxon>
        <taxon>Euteleostomi</taxon>
        <taxon>Actinopterygii</taxon>
        <taxon>Neopterygii</taxon>
        <taxon>Teleostei</taxon>
        <taxon>Notacanthiformes</taxon>
        <taxon>Halosauridae</taxon>
        <taxon>Aldrovandia</taxon>
    </lineage>
</organism>
<proteinExistence type="predicted"/>
<sequence>MFQHPSSSHQGSAHGHWCQLAARWSISQTVTAVSLQDRQHVTAPQRFARQGSEIAERGTASPVEQPGQ</sequence>
<feature type="region of interest" description="Disordered" evidence="1">
    <location>
        <begin position="43"/>
        <end position="68"/>
    </location>
</feature>
<evidence type="ECO:0000256" key="1">
    <source>
        <dbReference type="SAM" id="MobiDB-lite"/>
    </source>
</evidence>
<reference evidence="2" key="1">
    <citation type="journal article" date="2023" name="Science">
        <title>Genome structures resolve the early diversification of teleost fishes.</title>
        <authorList>
            <person name="Parey E."/>
            <person name="Louis A."/>
            <person name="Montfort J."/>
            <person name="Bouchez O."/>
            <person name="Roques C."/>
            <person name="Iampietro C."/>
            <person name="Lluch J."/>
            <person name="Castinel A."/>
            <person name="Donnadieu C."/>
            <person name="Desvignes T."/>
            <person name="Floi Bucao C."/>
            <person name="Jouanno E."/>
            <person name="Wen M."/>
            <person name="Mejri S."/>
            <person name="Dirks R."/>
            <person name="Jansen H."/>
            <person name="Henkel C."/>
            <person name="Chen W.J."/>
            <person name="Zahm M."/>
            <person name="Cabau C."/>
            <person name="Klopp C."/>
            <person name="Thompson A.W."/>
            <person name="Robinson-Rechavi M."/>
            <person name="Braasch I."/>
            <person name="Lecointre G."/>
            <person name="Bobe J."/>
            <person name="Postlethwait J.H."/>
            <person name="Berthelot C."/>
            <person name="Roest Crollius H."/>
            <person name="Guiguen Y."/>
        </authorList>
    </citation>
    <scope>NUCLEOTIDE SEQUENCE</scope>
    <source>
        <strain evidence="2">NC1722</strain>
    </source>
</reference>
<keyword evidence="3" id="KW-1185">Reference proteome</keyword>
<protein>
    <submittedName>
        <fullName evidence="2">Uncharacterized protein</fullName>
    </submittedName>
</protein>
<evidence type="ECO:0000313" key="2">
    <source>
        <dbReference type="EMBL" id="KAJ8414322.1"/>
    </source>
</evidence>
<evidence type="ECO:0000313" key="3">
    <source>
        <dbReference type="Proteomes" id="UP001221898"/>
    </source>
</evidence>
<dbReference type="AlphaFoldDB" id="A0AAD7T5S3"/>
<dbReference type="EMBL" id="JAINUG010000013">
    <property type="protein sequence ID" value="KAJ8414322.1"/>
    <property type="molecule type" value="Genomic_DNA"/>
</dbReference>
<dbReference type="Proteomes" id="UP001221898">
    <property type="component" value="Unassembled WGS sequence"/>
</dbReference>
<comment type="caution">
    <text evidence="2">The sequence shown here is derived from an EMBL/GenBank/DDBJ whole genome shotgun (WGS) entry which is preliminary data.</text>
</comment>
<name>A0AAD7T5S3_9TELE</name>